<feature type="transmembrane region" description="Helical" evidence="1">
    <location>
        <begin position="21"/>
        <end position="40"/>
    </location>
</feature>
<proteinExistence type="predicted"/>
<evidence type="ECO:0008006" key="4">
    <source>
        <dbReference type="Google" id="ProtNLM"/>
    </source>
</evidence>
<keyword evidence="1" id="KW-0812">Transmembrane</keyword>
<organism evidence="2 3">
    <name type="scientific">Anoxybacteroides rupiense</name>
    <dbReference type="NCBI Taxonomy" id="311460"/>
    <lineage>
        <taxon>Bacteria</taxon>
        <taxon>Bacillati</taxon>
        <taxon>Bacillota</taxon>
        <taxon>Bacilli</taxon>
        <taxon>Bacillales</taxon>
        <taxon>Anoxybacillaceae</taxon>
        <taxon>Anoxybacteroides</taxon>
    </lineage>
</organism>
<comment type="caution">
    <text evidence="2">The sequence shown here is derived from an EMBL/GenBank/DDBJ whole genome shotgun (WGS) entry which is preliminary data.</text>
</comment>
<evidence type="ECO:0000313" key="3">
    <source>
        <dbReference type="Proteomes" id="UP001213979"/>
    </source>
</evidence>
<evidence type="ECO:0000256" key="1">
    <source>
        <dbReference type="SAM" id="Phobius"/>
    </source>
</evidence>
<reference evidence="2 3" key="1">
    <citation type="submission" date="2023-01" db="EMBL/GenBank/DDBJ databases">
        <title>Genome-based reclassification of Anoxybacillus geothermalis as a later heterotypic synonym of Anoxybacillus rupiensis.</title>
        <authorList>
            <person name="Inan Bektas K."/>
            <person name="Canakci S."/>
            <person name="Belduz A.A."/>
            <person name="Guler H.H."/>
        </authorList>
    </citation>
    <scope>NUCLEOTIDE SEQUENCE [LARGE SCALE GENOMIC DNA]</scope>
    <source>
        <strain evidence="2 3">DSM 17127</strain>
    </source>
</reference>
<evidence type="ECO:0000313" key="2">
    <source>
        <dbReference type="EMBL" id="MDE8565535.1"/>
    </source>
</evidence>
<keyword evidence="1" id="KW-0472">Membrane</keyword>
<dbReference type="EMBL" id="JAQOTG010000025">
    <property type="protein sequence ID" value="MDE8565535.1"/>
    <property type="molecule type" value="Genomic_DNA"/>
</dbReference>
<name>A0ABT5W892_9BACL</name>
<keyword evidence="3" id="KW-1185">Reference proteome</keyword>
<accession>A0ABT5W892</accession>
<keyword evidence="1" id="KW-1133">Transmembrane helix</keyword>
<sequence length="42" mass="4349">MLMKKGARFIRNQTVDGIVKGILATSLTTVVVLGGGQASFAV</sequence>
<protein>
    <recommendedName>
        <fullName evidence="4">Smalltalk protein</fullName>
    </recommendedName>
</protein>
<gene>
    <name evidence="2" type="ORF">PNH38_16950</name>
</gene>
<dbReference type="Proteomes" id="UP001213979">
    <property type="component" value="Unassembled WGS sequence"/>
</dbReference>